<comment type="caution">
    <text evidence="1">The sequence shown here is derived from an EMBL/GenBank/DDBJ whole genome shotgun (WGS) entry which is preliminary data.</text>
</comment>
<name>A0AAP0NF91_LIQFO</name>
<protein>
    <submittedName>
        <fullName evidence="1">Uncharacterized protein</fullName>
    </submittedName>
</protein>
<keyword evidence="2" id="KW-1185">Reference proteome</keyword>
<dbReference type="AlphaFoldDB" id="A0AAP0NF91"/>
<dbReference type="PANTHER" id="PTHR37237">
    <property type="entry name" value="OS02G0567000 PROTEIN"/>
    <property type="match status" value="1"/>
</dbReference>
<reference evidence="1 2" key="1">
    <citation type="journal article" date="2024" name="Plant J.">
        <title>Genome sequences and population genomics reveal climatic adaptation and genomic divergence between two closely related sweetgum species.</title>
        <authorList>
            <person name="Xu W.Q."/>
            <person name="Ren C.Q."/>
            <person name="Zhang X.Y."/>
            <person name="Comes H.P."/>
            <person name="Liu X.H."/>
            <person name="Li Y.G."/>
            <person name="Kettle C.J."/>
            <person name="Jalonen R."/>
            <person name="Gaisberger H."/>
            <person name="Ma Y.Z."/>
            <person name="Qiu Y.X."/>
        </authorList>
    </citation>
    <scope>NUCLEOTIDE SEQUENCE [LARGE SCALE GENOMIC DNA]</scope>
    <source>
        <strain evidence="1">Hangzhou</strain>
    </source>
</reference>
<sequence>MRGIGGPLLCIGDLLSDIGEGDGDLAESHQATPQAISDSTPQTTDLTQLFQENYNHLNEALAGTDHSWTALTLKLCTTVETANKLIQSTNSNVTSLSEKIEELERIIKRGDSTIAAAKAINISLNQKNGPFTGCQNIKQTGPPRVQG</sequence>
<dbReference type="PANTHER" id="PTHR37237:SF1">
    <property type="entry name" value="OS02G0567000 PROTEIN"/>
    <property type="match status" value="1"/>
</dbReference>
<organism evidence="1 2">
    <name type="scientific">Liquidambar formosana</name>
    <name type="common">Formosan gum</name>
    <dbReference type="NCBI Taxonomy" id="63359"/>
    <lineage>
        <taxon>Eukaryota</taxon>
        <taxon>Viridiplantae</taxon>
        <taxon>Streptophyta</taxon>
        <taxon>Embryophyta</taxon>
        <taxon>Tracheophyta</taxon>
        <taxon>Spermatophyta</taxon>
        <taxon>Magnoliopsida</taxon>
        <taxon>eudicotyledons</taxon>
        <taxon>Gunneridae</taxon>
        <taxon>Pentapetalae</taxon>
        <taxon>Saxifragales</taxon>
        <taxon>Altingiaceae</taxon>
        <taxon>Liquidambar</taxon>
    </lineage>
</organism>
<dbReference type="Proteomes" id="UP001415857">
    <property type="component" value="Unassembled WGS sequence"/>
</dbReference>
<evidence type="ECO:0000313" key="2">
    <source>
        <dbReference type="Proteomes" id="UP001415857"/>
    </source>
</evidence>
<gene>
    <name evidence="1" type="ORF">L1049_026695</name>
</gene>
<accession>A0AAP0NF91</accession>
<proteinExistence type="predicted"/>
<evidence type="ECO:0000313" key="1">
    <source>
        <dbReference type="EMBL" id="KAK9271106.1"/>
    </source>
</evidence>
<dbReference type="EMBL" id="JBBPBK010000014">
    <property type="protein sequence ID" value="KAK9271106.1"/>
    <property type="molecule type" value="Genomic_DNA"/>
</dbReference>